<dbReference type="InterPro" id="IPR036249">
    <property type="entry name" value="Thioredoxin-like_sf"/>
</dbReference>
<dbReference type="InterPro" id="IPR000866">
    <property type="entry name" value="AhpC/TSA"/>
</dbReference>
<dbReference type="RefSeq" id="WP_126719090.1">
    <property type="nucleotide sequence ID" value="NZ_RWJF01000001.1"/>
</dbReference>
<dbReference type="GO" id="GO:0016209">
    <property type="term" value="F:antioxidant activity"/>
    <property type="evidence" value="ECO:0007669"/>
    <property type="project" value="InterPro"/>
</dbReference>
<keyword evidence="3" id="KW-1185">Reference proteome</keyword>
<dbReference type="AlphaFoldDB" id="A0A3S0EMZ6"/>
<dbReference type="Gene3D" id="3.40.30.10">
    <property type="entry name" value="Glutaredoxin"/>
    <property type="match status" value="1"/>
</dbReference>
<dbReference type="PROSITE" id="PS51352">
    <property type="entry name" value="THIOREDOXIN_2"/>
    <property type="match status" value="1"/>
</dbReference>
<gene>
    <name evidence="2" type="ORF">HMF7854_10745</name>
</gene>
<protein>
    <submittedName>
        <fullName evidence="2">AhpC/TSA family protein</fullName>
    </submittedName>
</protein>
<dbReference type="Pfam" id="PF00578">
    <property type="entry name" value="AhpC-TSA"/>
    <property type="match status" value="1"/>
</dbReference>
<evidence type="ECO:0000313" key="2">
    <source>
        <dbReference type="EMBL" id="RST31263.1"/>
    </source>
</evidence>
<evidence type="ECO:0000259" key="1">
    <source>
        <dbReference type="PROSITE" id="PS51352"/>
    </source>
</evidence>
<dbReference type="InterPro" id="IPR013766">
    <property type="entry name" value="Thioredoxin_domain"/>
</dbReference>
<comment type="caution">
    <text evidence="2">The sequence shown here is derived from an EMBL/GenBank/DDBJ whole genome shotgun (WGS) entry which is preliminary data.</text>
</comment>
<evidence type="ECO:0000313" key="3">
    <source>
        <dbReference type="Proteomes" id="UP000274661"/>
    </source>
</evidence>
<reference evidence="2 3" key="1">
    <citation type="submission" date="2018-12" db="EMBL/GenBank/DDBJ databases">
        <title>Sphingomonas sp. HMF7854 Genome sequencing and assembly.</title>
        <authorList>
            <person name="Cha I."/>
            <person name="Kang H."/>
            <person name="Kim H."/>
            <person name="Kang J."/>
            <person name="Joh K."/>
        </authorList>
    </citation>
    <scope>NUCLEOTIDE SEQUENCE [LARGE SCALE GENOMIC DNA]</scope>
    <source>
        <strain evidence="2 3">HMF7854</strain>
    </source>
</reference>
<dbReference type="OrthoDB" id="9809746at2"/>
<dbReference type="CDD" id="cd02970">
    <property type="entry name" value="PRX_like2"/>
    <property type="match status" value="1"/>
</dbReference>
<accession>A0A3S0EMZ6</accession>
<organism evidence="2 3">
    <name type="scientific">Sphingomonas ginkgonis</name>
    <dbReference type="NCBI Taxonomy" id="2315330"/>
    <lineage>
        <taxon>Bacteria</taxon>
        <taxon>Pseudomonadati</taxon>
        <taxon>Pseudomonadota</taxon>
        <taxon>Alphaproteobacteria</taxon>
        <taxon>Sphingomonadales</taxon>
        <taxon>Sphingomonadaceae</taxon>
        <taxon>Sphingomonas</taxon>
    </lineage>
</organism>
<dbReference type="SUPFAM" id="SSF52833">
    <property type="entry name" value="Thioredoxin-like"/>
    <property type="match status" value="1"/>
</dbReference>
<dbReference type="EMBL" id="RWJF01000001">
    <property type="protein sequence ID" value="RST31263.1"/>
    <property type="molecule type" value="Genomic_DNA"/>
</dbReference>
<dbReference type="Proteomes" id="UP000274661">
    <property type="component" value="Unassembled WGS sequence"/>
</dbReference>
<sequence>MTHPFVTRLEQVYQLVRNRGDTLGERLRAVADVVRDEAPDFCAEVDRFVGRLETVRAGSSAPQVGDPMPLFTMPDQDGHLVGLEELLAQGPVVLAFHRGHWCPYCRLNMVGLAEIEDRVRPARIIGISAETQRYTRELRQDAGACFPILTDLGGGYALSLNLVVWVDRQMSQMIEGAGWDIPLYQGGTDWILPIPAVFVVAQDGTIVERHVDPDYRRRMELDDLLRGVDKLRDEPVAPVGRAQQVEQRASLA</sequence>
<dbReference type="GO" id="GO:0016491">
    <property type="term" value="F:oxidoreductase activity"/>
    <property type="evidence" value="ECO:0007669"/>
    <property type="project" value="InterPro"/>
</dbReference>
<proteinExistence type="predicted"/>
<feature type="domain" description="Thioredoxin" evidence="1">
    <location>
        <begin position="62"/>
        <end position="233"/>
    </location>
</feature>
<name>A0A3S0EMZ6_9SPHN</name>